<dbReference type="InterPro" id="IPR001753">
    <property type="entry name" value="Enoyl-CoA_hydra/iso"/>
</dbReference>
<dbReference type="GO" id="GO:0016836">
    <property type="term" value="F:hydro-lyase activity"/>
    <property type="evidence" value="ECO:0007669"/>
    <property type="project" value="UniProtKB-ARBA"/>
</dbReference>
<dbReference type="GO" id="GO:0006635">
    <property type="term" value="P:fatty acid beta-oxidation"/>
    <property type="evidence" value="ECO:0007669"/>
    <property type="project" value="TreeGrafter"/>
</dbReference>
<protein>
    <submittedName>
        <fullName evidence="3">Methylglutaconyl-CoA hydratase mitochondrial-like</fullName>
    </submittedName>
</protein>
<dbReference type="SUPFAM" id="SSF52096">
    <property type="entry name" value="ClpP/crotonase"/>
    <property type="match status" value="1"/>
</dbReference>
<name>A0A2K3MN59_TRIPR</name>
<reference evidence="3 4" key="2">
    <citation type="journal article" date="2017" name="Front. Plant Sci.">
        <title>Gene Classification and Mining of Molecular Markers Useful in Red Clover (Trifolium pratense) Breeding.</title>
        <authorList>
            <person name="Istvanek J."/>
            <person name="Dluhosova J."/>
            <person name="Dluhos P."/>
            <person name="Patkova L."/>
            <person name="Nedelnik J."/>
            <person name="Repkova J."/>
        </authorList>
    </citation>
    <scope>NUCLEOTIDE SEQUENCE [LARGE SCALE GENOMIC DNA]</scope>
    <source>
        <strain evidence="4">cv. Tatra</strain>
        <tissue evidence="3">Young leaves</tissue>
    </source>
</reference>
<dbReference type="FunFam" id="1.10.12.10:FF:000001">
    <property type="entry name" value="Probable enoyl-CoA hydratase, mitochondrial"/>
    <property type="match status" value="1"/>
</dbReference>
<dbReference type="Gene3D" id="1.10.12.10">
    <property type="entry name" value="Lyase 2-enoyl-coa Hydratase, Chain A, domain 2"/>
    <property type="match status" value="1"/>
</dbReference>
<dbReference type="PANTHER" id="PTHR11941:SF171">
    <property type="entry name" value="SD19268P"/>
    <property type="match status" value="1"/>
</dbReference>
<dbReference type="GO" id="GO:0005739">
    <property type="term" value="C:mitochondrion"/>
    <property type="evidence" value="ECO:0007669"/>
    <property type="project" value="TreeGrafter"/>
</dbReference>
<dbReference type="Pfam" id="PF00378">
    <property type="entry name" value="ECH_1"/>
    <property type="match status" value="1"/>
</dbReference>
<keyword evidence="2" id="KW-0456">Lyase</keyword>
<dbReference type="STRING" id="57577.A0A2K3MN59"/>
<proteinExistence type="inferred from homology"/>
<evidence type="ECO:0000313" key="3">
    <source>
        <dbReference type="EMBL" id="PNX92228.1"/>
    </source>
</evidence>
<dbReference type="EMBL" id="ASHM01010397">
    <property type="protein sequence ID" value="PNX92228.1"/>
    <property type="molecule type" value="Genomic_DNA"/>
</dbReference>
<dbReference type="InterPro" id="IPR029045">
    <property type="entry name" value="ClpP/crotonase-like_dom_sf"/>
</dbReference>
<dbReference type="Proteomes" id="UP000236291">
    <property type="component" value="Unassembled WGS sequence"/>
</dbReference>
<dbReference type="AlphaFoldDB" id="A0A2K3MN59"/>
<dbReference type="InterPro" id="IPR014748">
    <property type="entry name" value="Enoyl-CoA_hydra_C"/>
</dbReference>
<evidence type="ECO:0000256" key="2">
    <source>
        <dbReference type="ARBA" id="ARBA00023239"/>
    </source>
</evidence>
<sequence length="78" mass="8777">MQARDDTVSEIEELWEVTVSGPVAIRMAKKAINEGMETDLTSALVLEEDCYDQVLNTKDRLEGLAAFAEKRKPRYTGE</sequence>
<evidence type="ECO:0000256" key="1">
    <source>
        <dbReference type="ARBA" id="ARBA00005254"/>
    </source>
</evidence>
<accession>A0A2K3MN59</accession>
<dbReference type="PANTHER" id="PTHR11941">
    <property type="entry name" value="ENOYL-COA HYDRATASE-RELATED"/>
    <property type="match status" value="1"/>
</dbReference>
<organism evidence="3 4">
    <name type="scientific">Trifolium pratense</name>
    <name type="common">Red clover</name>
    <dbReference type="NCBI Taxonomy" id="57577"/>
    <lineage>
        <taxon>Eukaryota</taxon>
        <taxon>Viridiplantae</taxon>
        <taxon>Streptophyta</taxon>
        <taxon>Embryophyta</taxon>
        <taxon>Tracheophyta</taxon>
        <taxon>Spermatophyta</taxon>
        <taxon>Magnoliopsida</taxon>
        <taxon>eudicotyledons</taxon>
        <taxon>Gunneridae</taxon>
        <taxon>Pentapetalae</taxon>
        <taxon>rosids</taxon>
        <taxon>fabids</taxon>
        <taxon>Fabales</taxon>
        <taxon>Fabaceae</taxon>
        <taxon>Papilionoideae</taxon>
        <taxon>50 kb inversion clade</taxon>
        <taxon>NPAAA clade</taxon>
        <taxon>Hologalegina</taxon>
        <taxon>IRL clade</taxon>
        <taxon>Trifolieae</taxon>
        <taxon>Trifolium</taxon>
    </lineage>
</organism>
<gene>
    <name evidence="3" type="ORF">L195_g015362</name>
</gene>
<evidence type="ECO:0000313" key="4">
    <source>
        <dbReference type="Proteomes" id="UP000236291"/>
    </source>
</evidence>
<comment type="caution">
    <text evidence="3">The sequence shown here is derived from an EMBL/GenBank/DDBJ whole genome shotgun (WGS) entry which is preliminary data.</text>
</comment>
<reference evidence="3 4" key="1">
    <citation type="journal article" date="2014" name="Am. J. Bot.">
        <title>Genome assembly and annotation for red clover (Trifolium pratense; Fabaceae).</title>
        <authorList>
            <person name="Istvanek J."/>
            <person name="Jaros M."/>
            <person name="Krenek A."/>
            <person name="Repkova J."/>
        </authorList>
    </citation>
    <scope>NUCLEOTIDE SEQUENCE [LARGE SCALE GENOMIC DNA]</scope>
    <source>
        <strain evidence="4">cv. Tatra</strain>
        <tissue evidence="3">Young leaves</tissue>
    </source>
</reference>
<comment type="similarity">
    <text evidence="1">Belongs to the enoyl-CoA hydratase/isomerase family.</text>
</comment>